<dbReference type="Proteomes" id="UP000283721">
    <property type="component" value="Unassembled WGS sequence"/>
</dbReference>
<evidence type="ECO:0000313" key="1">
    <source>
        <dbReference type="EMBL" id="RGZ87230.1"/>
    </source>
</evidence>
<dbReference type="AlphaFoldDB" id="A0A413Q2B7"/>
<comment type="caution">
    <text evidence="1">The sequence shown here is derived from an EMBL/GenBank/DDBJ whole genome shotgun (WGS) entry which is preliminary data.</text>
</comment>
<name>A0A413Q2B7_9FIRM</name>
<accession>A0A413Q2B7</accession>
<gene>
    <name evidence="1" type="ORF">DW967_17450</name>
</gene>
<protein>
    <recommendedName>
        <fullName evidence="3">Group II intron reverse transcriptase/maturase</fullName>
    </recommendedName>
</protein>
<proteinExistence type="predicted"/>
<sequence length="82" mass="9519">MDTSSLMEQILSSDNLNRAYLQVVRNKGAEGVDGMKYTELKEHLAKNGEIIKEQLRTRKYKPQPVRRVEIPMDRLQLTGQIF</sequence>
<evidence type="ECO:0008006" key="3">
    <source>
        <dbReference type="Google" id="ProtNLM"/>
    </source>
</evidence>
<organism evidence="1 2">
    <name type="scientific">Agathobacter rectalis</name>
    <dbReference type="NCBI Taxonomy" id="39491"/>
    <lineage>
        <taxon>Bacteria</taxon>
        <taxon>Bacillati</taxon>
        <taxon>Bacillota</taxon>
        <taxon>Clostridia</taxon>
        <taxon>Lachnospirales</taxon>
        <taxon>Lachnospiraceae</taxon>
        <taxon>Agathobacter</taxon>
    </lineage>
</organism>
<dbReference type="EMBL" id="QSES01000064">
    <property type="protein sequence ID" value="RGZ87230.1"/>
    <property type="molecule type" value="Genomic_DNA"/>
</dbReference>
<reference evidence="1 2" key="1">
    <citation type="submission" date="2018-08" db="EMBL/GenBank/DDBJ databases">
        <title>A genome reference for cultivated species of the human gut microbiota.</title>
        <authorList>
            <person name="Zou Y."/>
            <person name="Xue W."/>
            <person name="Luo G."/>
        </authorList>
    </citation>
    <scope>NUCLEOTIDE SEQUENCE [LARGE SCALE GENOMIC DNA]</scope>
    <source>
        <strain evidence="1 2">AM47-6BH</strain>
    </source>
</reference>
<evidence type="ECO:0000313" key="2">
    <source>
        <dbReference type="Proteomes" id="UP000283721"/>
    </source>
</evidence>